<evidence type="ECO:0000313" key="2">
    <source>
        <dbReference type="Proteomes" id="UP000886687"/>
    </source>
</evidence>
<dbReference type="AlphaFoldDB" id="A0A9E4MZV8"/>
<gene>
    <name evidence="1" type="ORF">JAZ04_03340</name>
</gene>
<dbReference type="EMBL" id="JAEPDI010000001">
    <property type="protein sequence ID" value="MCG7937879.1"/>
    <property type="molecule type" value="Genomic_DNA"/>
</dbReference>
<reference evidence="1" key="1">
    <citation type="journal article" date="2021" name="Proc. Natl. Acad. Sci. U.S.A.">
        <title>Global biogeography of chemosynthetic symbionts reveals both localized and globally distributed symbiont groups. .</title>
        <authorList>
            <person name="Osvatic J.T."/>
            <person name="Wilkins L.G.E."/>
            <person name="Leibrecht L."/>
            <person name="Leray M."/>
            <person name="Zauner S."/>
            <person name="Polzin J."/>
            <person name="Camacho Y."/>
            <person name="Gros O."/>
            <person name="van Gils J.A."/>
            <person name="Eisen J.A."/>
            <person name="Petersen J.M."/>
            <person name="Yuen B."/>
        </authorList>
    </citation>
    <scope>NUCLEOTIDE SEQUENCE</scope>
    <source>
        <strain evidence="1">MAGL173</strain>
    </source>
</reference>
<name>A0A9E4MZV8_9GAMM</name>
<accession>A0A9E4MZV8</accession>
<proteinExistence type="predicted"/>
<dbReference type="Proteomes" id="UP000886687">
    <property type="component" value="Unassembled WGS sequence"/>
</dbReference>
<organism evidence="1 2">
    <name type="scientific">Candidatus Thiodiazotropha lotti</name>
    <dbReference type="NCBI Taxonomy" id="2792787"/>
    <lineage>
        <taxon>Bacteria</taxon>
        <taxon>Pseudomonadati</taxon>
        <taxon>Pseudomonadota</taxon>
        <taxon>Gammaproteobacteria</taxon>
        <taxon>Chromatiales</taxon>
        <taxon>Sedimenticolaceae</taxon>
        <taxon>Candidatus Thiodiazotropha</taxon>
    </lineage>
</organism>
<sequence>MEIKAIRRKKSHSLWRGFLLLILLLSRTCFADILWSEDKQRLNVAINLLPACLGADLALANKLSPSGKLRILILHDNQKKVALAVSAGLLALKTIAGFPLDVEIISTSDIQKPVLTPITALFVATPGIKSEIFNNWVEYKQTTVFSPFSGDVERGAVAGIYVTDRILPYINLTQAKKAGVVYKPFFLRIAKQYDE</sequence>
<evidence type="ECO:0000313" key="1">
    <source>
        <dbReference type="EMBL" id="MCG7937879.1"/>
    </source>
</evidence>
<protein>
    <submittedName>
        <fullName evidence="1">Uncharacterized protein</fullName>
    </submittedName>
</protein>
<comment type="caution">
    <text evidence="1">The sequence shown here is derived from an EMBL/GenBank/DDBJ whole genome shotgun (WGS) entry which is preliminary data.</text>
</comment>